<keyword evidence="2" id="KW-1185">Reference proteome</keyword>
<proteinExistence type="predicted"/>
<dbReference type="EMBL" id="JBBKZT010000003">
    <property type="protein sequence ID" value="MEJ8846360.1"/>
    <property type="molecule type" value="Genomic_DNA"/>
</dbReference>
<sequence>MEVVDFRGQRPSDSMTKQARAIAEGDVVVRCGQPRQEEMDALVRSVVEKPQLIEPVCVLTRLLPGTGDRITQIAQVLRLLAVDTLRLVEGTTRPRPSRKIKPNVRHACKG</sequence>
<dbReference type="Proteomes" id="UP001385892">
    <property type="component" value="Unassembled WGS sequence"/>
</dbReference>
<reference evidence="1 2" key="1">
    <citation type="submission" date="2024-03" db="EMBL/GenBank/DDBJ databases">
        <title>Novel species of the genus Variovorax.</title>
        <authorList>
            <person name="Liu Q."/>
            <person name="Xin Y.-H."/>
        </authorList>
    </citation>
    <scope>NUCLEOTIDE SEQUENCE [LARGE SCALE GENOMIC DNA]</scope>
    <source>
        <strain evidence="1 2">KACC 18900</strain>
    </source>
</reference>
<evidence type="ECO:0000313" key="1">
    <source>
        <dbReference type="EMBL" id="MEJ8846360.1"/>
    </source>
</evidence>
<dbReference type="RefSeq" id="WP_340341525.1">
    <property type="nucleotide sequence ID" value="NZ_JBBKZT010000003.1"/>
</dbReference>
<accession>A0ABU8WFT6</accession>
<protein>
    <submittedName>
        <fullName evidence="1">Uncharacterized protein</fullName>
    </submittedName>
</protein>
<organism evidence="1 2">
    <name type="scientific">Variovorax rhizosphaerae</name>
    <dbReference type="NCBI Taxonomy" id="1836200"/>
    <lineage>
        <taxon>Bacteria</taxon>
        <taxon>Pseudomonadati</taxon>
        <taxon>Pseudomonadota</taxon>
        <taxon>Betaproteobacteria</taxon>
        <taxon>Burkholderiales</taxon>
        <taxon>Comamonadaceae</taxon>
        <taxon>Variovorax</taxon>
    </lineage>
</organism>
<gene>
    <name evidence="1" type="ORF">WKW82_06855</name>
</gene>
<evidence type="ECO:0000313" key="2">
    <source>
        <dbReference type="Proteomes" id="UP001385892"/>
    </source>
</evidence>
<name>A0ABU8WFT6_9BURK</name>
<comment type="caution">
    <text evidence="1">The sequence shown here is derived from an EMBL/GenBank/DDBJ whole genome shotgun (WGS) entry which is preliminary data.</text>
</comment>